<dbReference type="InterPro" id="IPR011991">
    <property type="entry name" value="ArsR-like_HTH"/>
</dbReference>
<dbReference type="PROSITE" id="PS51077">
    <property type="entry name" value="HTH_ICLR"/>
    <property type="match status" value="1"/>
</dbReference>
<evidence type="ECO:0000259" key="5">
    <source>
        <dbReference type="PROSITE" id="PS51078"/>
    </source>
</evidence>
<feature type="domain" description="IclR-ED" evidence="5">
    <location>
        <begin position="69"/>
        <end position="253"/>
    </location>
</feature>
<dbReference type="SUPFAM" id="SSF46785">
    <property type="entry name" value="Winged helix' DNA-binding domain"/>
    <property type="match status" value="1"/>
</dbReference>
<dbReference type="SMART" id="SM00346">
    <property type="entry name" value="HTH_ICLR"/>
    <property type="match status" value="1"/>
</dbReference>
<comment type="caution">
    <text evidence="6">The sequence shown here is derived from an EMBL/GenBank/DDBJ whole genome shotgun (WGS) entry which is preliminary data.</text>
</comment>
<dbReference type="GO" id="GO:0003700">
    <property type="term" value="F:DNA-binding transcription factor activity"/>
    <property type="evidence" value="ECO:0007669"/>
    <property type="project" value="TreeGrafter"/>
</dbReference>
<dbReference type="RefSeq" id="WP_004043181.1">
    <property type="nucleotide sequence ID" value="NC_013966.1"/>
</dbReference>
<keyword evidence="1" id="KW-0805">Transcription regulation</keyword>
<dbReference type="GO" id="GO:0045892">
    <property type="term" value="P:negative regulation of DNA-templated transcription"/>
    <property type="evidence" value="ECO:0007669"/>
    <property type="project" value="TreeGrafter"/>
</dbReference>
<dbReference type="PANTHER" id="PTHR30136">
    <property type="entry name" value="HELIX-TURN-HELIX TRANSCRIPTIONAL REGULATOR, ICLR FAMILY"/>
    <property type="match status" value="1"/>
</dbReference>
<dbReference type="InterPro" id="IPR005471">
    <property type="entry name" value="Tscrpt_reg_IclR_N"/>
</dbReference>
<dbReference type="PANTHER" id="PTHR30136:SF35">
    <property type="entry name" value="HTH-TYPE TRANSCRIPTIONAL REGULATOR RV1719"/>
    <property type="match status" value="1"/>
</dbReference>
<dbReference type="Pfam" id="PF09339">
    <property type="entry name" value="HTH_IclR"/>
    <property type="match status" value="1"/>
</dbReference>
<sequence>MNERGDPPVKATTTSGRVLDALSKLGDANLTEVETEVGLSKSSVHNHLETLRQLGFVVKENQRYRRSLRFFELGCSVRSEAPFYGVGKSEVDRLARISGLAAGLTVFERGRGVCIYERTGQNVEAPPVTEGQTVPLYCTAPGKAMLAQLPADDRRDAVDATSLDRHTDQTITSAAALRKELDTAETRGLLSDREEWQTDLRGLAAGVVDPEDGRVGSIFVLSSSESMSGKRFQQDVPGLIISSANQIRKALRESV</sequence>
<dbReference type="Proteomes" id="UP000011532">
    <property type="component" value="Unassembled WGS sequence"/>
</dbReference>
<dbReference type="CDD" id="cd00090">
    <property type="entry name" value="HTH_ARSR"/>
    <property type="match status" value="1"/>
</dbReference>
<evidence type="ECO:0000256" key="2">
    <source>
        <dbReference type="ARBA" id="ARBA00023125"/>
    </source>
</evidence>
<dbReference type="Gene3D" id="3.30.450.40">
    <property type="match status" value="1"/>
</dbReference>
<dbReference type="EMBL" id="AOHU01000057">
    <property type="protein sequence ID" value="ELY31586.1"/>
    <property type="molecule type" value="Genomic_DNA"/>
</dbReference>
<dbReference type="Gene3D" id="1.10.10.10">
    <property type="entry name" value="Winged helix-like DNA-binding domain superfamily/Winged helix DNA-binding domain"/>
    <property type="match status" value="1"/>
</dbReference>
<dbReference type="AlphaFoldDB" id="A0A384KAB6"/>
<keyword evidence="3" id="KW-0804">Transcription</keyword>
<dbReference type="InterPro" id="IPR050707">
    <property type="entry name" value="HTH_MetabolicPath_Reg"/>
</dbReference>
<reference evidence="6 7" key="2">
    <citation type="journal article" date="2014" name="PLoS Genet.">
        <title>Phylogenetically driven sequencing of extremely halophilic archaea reveals strategies for static and dynamic osmo-response.</title>
        <authorList>
            <person name="Becker E.A."/>
            <person name="Seitzer P.M."/>
            <person name="Tritt A."/>
            <person name="Larsen D."/>
            <person name="Krusor M."/>
            <person name="Yao A.I."/>
            <person name="Wu D."/>
            <person name="Madern D."/>
            <person name="Eisen J.A."/>
            <person name="Darling A.E."/>
            <person name="Facciotti M.T."/>
        </authorList>
    </citation>
    <scope>NUCLEOTIDE SEQUENCE [LARGE SCALE GENOMIC DNA]</scope>
    <source>
        <strain evidence="7">ATCC 29605 / DSM 3757 / JCM 8879 / NBRC 14742 / NCIMB 2012 / VKM B-1768 / DS2</strain>
    </source>
</reference>
<dbReference type="InterPro" id="IPR036388">
    <property type="entry name" value="WH-like_DNA-bd_sf"/>
</dbReference>
<evidence type="ECO:0000259" key="4">
    <source>
        <dbReference type="PROSITE" id="PS51077"/>
    </source>
</evidence>
<dbReference type="InterPro" id="IPR036390">
    <property type="entry name" value="WH_DNA-bd_sf"/>
</dbReference>
<dbReference type="GO" id="GO:0003677">
    <property type="term" value="F:DNA binding"/>
    <property type="evidence" value="ECO:0007669"/>
    <property type="project" value="UniProtKB-KW"/>
</dbReference>
<organism evidence="6 7">
    <name type="scientific">Haloferax volcanii (strain ATCC 29605 / DSM 3757 / JCM 8879 / NBRC 14742 / NCIMB 2012 / VKM B-1768 / DS2)</name>
    <name type="common">Halobacterium volcanii</name>
    <dbReference type="NCBI Taxonomy" id="309800"/>
    <lineage>
        <taxon>Archaea</taxon>
        <taxon>Methanobacteriati</taxon>
        <taxon>Methanobacteriota</taxon>
        <taxon>Stenosarchaea group</taxon>
        <taxon>Halobacteria</taxon>
        <taxon>Halobacteriales</taxon>
        <taxon>Haloferacaceae</taxon>
        <taxon>Haloferax</taxon>
    </lineage>
</organism>
<keyword evidence="2" id="KW-0238">DNA-binding</keyword>
<protein>
    <submittedName>
        <fullName evidence="6">ArcR family transcription regulator</fullName>
    </submittedName>
</protein>
<dbReference type="InterPro" id="IPR014757">
    <property type="entry name" value="Tscrpt_reg_IclR_C"/>
</dbReference>
<proteinExistence type="predicted"/>
<dbReference type="Pfam" id="PF01614">
    <property type="entry name" value="IclR_C"/>
    <property type="match status" value="1"/>
</dbReference>
<gene>
    <name evidence="6" type="ORF">C498_09971</name>
</gene>
<accession>A0A384KAB6</accession>
<evidence type="ECO:0000256" key="1">
    <source>
        <dbReference type="ARBA" id="ARBA00023015"/>
    </source>
</evidence>
<feature type="domain" description="HTH iclR-type" evidence="4">
    <location>
        <begin position="9"/>
        <end position="68"/>
    </location>
</feature>
<reference evidence="7" key="1">
    <citation type="submission" date="2012-11" db="EMBL/GenBank/DDBJ databases">
        <authorList>
            <person name="Becker E.A."/>
            <person name="Seitzer P."/>
            <person name="Tritt A."/>
            <person name="Larsen D."/>
            <person name="Yao A."/>
            <person name="Wu D."/>
            <person name="Darling A."/>
            <person name="Eisen J.A."/>
            <person name="Facciotti M.T."/>
        </authorList>
    </citation>
    <scope>NUCLEOTIDE SEQUENCE [LARGE SCALE GENOMIC DNA]</scope>
    <source>
        <strain evidence="7">ATCC 29605 / DSM 3757 / JCM 8879 / NBRC 14742 / NCIMB 2012 / VKM B-1768 / DS2</strain>
    </source>
</reference>
<dbReference type="GeneID" id="300253362"/>
<name>A0A384KAB6_HALVD</name>
<evidence type="ECO:0000313" key="7">
    <source>
        <dbReference type="Proteomes" id="UP000011532"/>
    </source>
</evidence>
<evidence type="ECO:0000313" key="6">
    <source>
        <dbReference type="EMBL" id="ELY31586.1"/>
    </source>
</evidence>
<dbReference type="SUPFAM" id="SSF55781">
    <property type="entry name" value="GAF domain-like"/>
    <property type="match status" value="1"/>
</dbReference>
<dbReference type="PROSITE" id="PS51078">
    <property type="entry name" value="ICLR_ED"/>
    <property type="match status" value="1"/>
</dbReference>
<dbReference type="InterPro" id="IPR029016">
    <property type="entry name" value="GAF-like_dom_sf"/>
</dbReference>
<dbReference type="OrthoDB" id="14763at2157"/>
<evidence type="ECO:0000256" key="3">
    <source>
        <dbReference type="ARBA" id="ARBA00023163"/>
    </source>
</evidence>